<dbReference type="PRINTS" id="PR00385">
    <property type="entry name" value="P450"/>
</dbReference>
<evidence type="ECO:0000256" key="5">
    <source>
        <dbReference type="ARBA" id="ARBA00022617"/>
    </source>
</evidence>
<evidence type="ECO:0000256" key="8">
    <source>
        <dbReference type="ARBA" id="ARBA00022848"/>
    </source>
</evidence>
<keyword evidence="10 13" id="KW-0408">Iron</keyword>
<evidence type="ECO:0000256" key="11">
    <source>
        <dbReference type="ARBA" id="ARBA00023033"/>
    </source>
</evidence>
<evidence type="ECO:0000256" key="1">
    <source>
        <dbReference type="ARBA" id="ARBA00001971"/>
    </source>
</evidence>
<evidence type="ECO:0000256" key="9">
    <source>
        <dbReference type="ARBA" id="ARBA00023002"/>
    </source>
</evidence>
<keyword evidence="7" id="KW-0256">Endoplasmic reticulum</keyword>
<dbReference type="PRINTS" id="PR00463">
    <property type="entry name" value="EP450I"/>
</dbReference>
<organism evidence="14">
    <name type="scientific">Rhipicephalus appendiculatus</name>
    <name type="common">Brown ear tick</name>
    <dbReference type="NCBI Taxonomy" id="34631"/>
    <lineage>
        <taxon>Eukaryota</taxon>
        <taxon>Metazoa</taxon>
        <taxon>Ecdysozoa</taxon>
        <taxon>Arthropoda</taxon>
        <taxon>Chelicerata</taxon>
        <taxon>Arachnida</taxon>
        <taxon>Acari</taxon>
        <taxon>Parasitiformes</taxon>
        <taxon>Ixodida</taxon>
        <taxon>Ixodoidea</taxon>
        <taxon>Ixodidae</taxon>
        <taxon>Rhipicephalinae</taxon>
        <taxon>Rhipicephalus</taxon>
        <taxon>Rhipicephalus</taxon>
    </lineage>
</organism>
<dbReference type="GO" id="GO:0005506">
    <property type="term" value="F:iron ion binding"/>
    <property type="evidence" value="ECO:0007669"/>
    <property type="project" value="InterPro"/>
</dbReference>
<accession>A0A131YYM9</accession>
<sequence length="534" mass="60750">MLLSLWIAVLVTLFTTYGWRRRKRFLLFKELGIPGPEPSFFSGNTAEILSKGSVKAFDEWTKKFGDIVGFYNGGTPVLIVKNTELLRKIQVKDFGNFASRGVVSVASRHHRIARTSLTNAPSERWKEMRSLMTPAFKSSSMKCMLSLVESCVDTFMKVVAAKQTEAASMEMRELFQKLSMDIIARSAFGTETGIQQSQGGTAADTLLALIQDRLGEYKNGWLMYFANCFPEFYYLWRFLLSRGKHTVMTPTDYLKNNLASLIEERRANKLVEHDDLLQLMLNAEEEADSLIDVQQLTVAHEEEEVARDSPESIPVIRKRRFMTTTEIQSTAVVFLVAGFETTGTTLSFTSYLLAKHPDIQERTRSEVLSVMKAENGLTYDSLTKMRYLDQVISEALRYYPVVVGFITRKCEQEYEYKGIKIPSGMSILVPAFQMHHDPKLWNDPEAFIPERFSTENRSKIEPMAYQAYGNGPRNCVAMRFAQLVLKFTMAKLLSSYRLVLDPNKHKGDLKIGSSFTLAYPLDGVWLKLQEVRGS</sequence>
<dbReference type="EMBL" id="GEDV01005271">
    <property type="protein sequence ID" value="JAP83286.1"/>
    <property type="molecule type" value="Transcribed_RNA"/>
</dbReference>
<reference evidence="14" key="1">
    <citation type="journal article" date="2016" name="Ticks Tick Borne Dis.">
        <title>De novo assembly and annotation of the salivary gland transcriptome of Rhipicephalus appendiculatus male and female ticks during blood feeding.</title>
        <authorList>
            <person name="de Castro M.H."/>
            <person name="de Klerk D."/>
            <person name="Pienaar R."/>
            <person name="Latif A.A."/>
            <person name="Rees D.J."/>
            <person name="Mans B.J."/>
        </authorList>
    </citation>
    <scope>NUCLEOTIDE SEQUENCE</scope>
    <source>
        <tissue evidence="14">Salivary glands</tissue>
    </source>
</reference>
<proteinExistence type="inferred from homology"/>
<keyword evidence="6 13" id="KW-0479">Metal-binding</keyword>
<evidence type="ECO:0000256" key="12">
    <source>
        <dbReference type="ARBA" id="ARBA00023136"/>
    </source>
</evidence>
<dbReference type="InterPro" id="IPR001128">
    <property type="entry name" value="Cyt_P450"/>
</dbReference>
<comment type="similarity">
    <text evidence="4">Belongs to the cytochrome P450 family.</text>
</comment>
<evidence type="ECO:0000256" key="4">
    <source>
        <dbReference type="ARBA" id="ARBA00010617"/>
    </source>
</evidence>
<evidence type="ECO:0000256" key="7">
    <source>
        <dbReference type="ARBA" id="ARBA00022824"/>
    </source>
</evidence>
<dbReference type="InterPro" id="IPR002401">
    <property type="entry name" value="Cyt_P450_E_grp-I"/>
</dbReference>
<dbReference type="GO" id="GO:0016705">
    <property type="term" value="F:oxidoreductase activity, acting on paired donors, with incorporation or reduction of molecular oxygen"/>
    <property type="evidence" value="ECO:0007669"/>
    <property type="project" value="InterPro"/>
</dbReference>
<comment type="subcellular location">
    <subcellularLocation>
        <location evidence="3">Endoplasmic reticulum membrane</location>
        <topology evidence="3">Peripheral membrane protein</topology>
    </subcellularLocation>
    <subcellularLocation>
        <location evidence="2">Microsome membrane</location>
        <topology evidence="2">Peripheral membrane protein</topology>
    </subcellularLocation>
</comment>
<keyword evidence="8" id="KW-0492">Microsome</keyword>
<evidence type="ECO:0000256" key="13">
    <source>
        <dbReference type="PIRSR" id="PIRSR602401-1"/>
    </source>
</evidence>
<dbReference type="CDD" id="cd11055">
    <property type="entry name" value="CYP3A-like"/>
    <property type="match status" value="1"/>
</dbReference>
<evidence type="ECO:0000256" key="2">
    <source>
        <dbReference type="ARBA" id="ARBA00004174"/>
    </source>
</evidence>
<dbReference type="GO" id="GO:0020037">
    <property type="term" value="F:heme binding"/>
    <property type="evidence" value="ECO:0007669"/>
    <property type="project" value="InterPro"/>
</dbReference>
<keyword evidence="12" id="KW-0472">Membrane</keyword>
<keyword evidence="9" id="KW-0560">Oxidoreductase</keyword>
<dbReference type="FunFam" id="1.10.630.10:FF:000182">
    <property type="entry name" value="Cytochrome P450 3A4"/>
    <property type="match status" value="1"/>
</dbReference>
<evidence type="ECO:0000256" key="3">
    <source>
        <dbReference type="ARBA" id="ARBA00004406"/>
    </source>
</evidence>
<evidence type="ECO:0000256" key="6">
    <source>
        <dbReference type="ARBA" id="ARBA00022723"/>
    </source>
</evidence>
<dbReference type="InterPro" id="IPR050476">
    <property type="entry name" value="Insect_CytP450_Detox"/>
</dbReference>
<keyword evidence="11" id="KW-0503">Monooxygenase</keyword>
<dbReference type="AlphaFoldDB" id="A0A131YYM9"/>
<dbReference type="InterPro" id="IPR036396">
    <property type="entry name" value="Cyt_P450_sf"/>
</dbReference>
<dbReference type="GO" id="GO:0005789">
    <property type="term" value="C:endoplasmic reticulum membrane"/>
    <property type="evidence" value="ECO:0007669"/>
    <property type="project" value="UniProtKB-SubCell"/>
</dbReference>
<dbReference type="PANTHER" id="PTHR24292:SF102">
    <property type="entry name" value="CYTOCHROME P450 FAMILY-RELATED"/>
    <property type="match status" value="1"/>
</dbReference>
<dbReference type="GO" id="GO:0004497">
    <property type="term" value="F:monooxygenase activity"/>
    <property type="evidence" value="ECO:0007669"/>
    <property type="project" value="UniProtKB-KW"/>
</dbReference>
<dbReference type="Pfam" id="PF00067">
    <property type="entry name" value="p450"/>
    <property type="match status" value="2"/>
</dbReference>
<evidence type="ECO:0000256" key="10">
    <source>
        <dbReference type="ARBA" id="ARBA00023004"/>
    </source>
</evidence>
<dbReference type="Gene3D" id="1.10.630.10">
    <property type="entry name" value="Cytochrome P450"/>
    <property type="match status" value="1"/>
</dbReference>
<comment type="cofactor">
    <cofactor evidence="1 13">
        <name>heme</name>
        <dbReference type="ChEBI" id="CHEBI:30413"/>
    </cofactor>
</comment>
<evidence type="ECO:0000313" key="14">
    <source>
        <dbReference type="EMBL" id="JAP83286.1"/>
    </source>
</evidence>
<feature type="binding site" description="axial binding residue" evidence="13">
    <location>
        <position position="475"/>
    </location>
    <ligand>
        <name>heme</name>
        <dbReference type="ChEBI" id="CHEBI:30413"/>
    </ligand>
    <ligandPart>
        <name>Fe</name>
        <dbReference type="ChEBI" id="CHEBI:18248"/>
    </ligandPart>
</feature>
<name>A0A131YYM9_RHIAP</name>
<keyword evidence="5 13" id="KW-0349">Heme</keyword>
<dbReference type="SUPFAM" id="SSF48264">
    <property type="entry name" value="Cytochrome P450"/>
    <property type="match status" value="1"/>
</dbReference>
<dbReference type="PANTHER" id="PTHR24292">
    <property type="entry name" value="CYTOCHROME P450"/>
    <property type="match status" value="1"/>
</dbReference>
<protein>
    <submittedName>
        <fullName evidence="14">Cytochrome P450, family 3, subfamily A</fullName>
    </submittedName>
</protein>